<evidence type="ECO:0000256" key="1">
    <source>
        <dbReference type="ARBA" id="ARBA00006209"/>
    </source>
</evidence>
<dbReference type="Gene3D" id="3.30.1010.10">
    <property type="entry name" value="Phosphatidylinositol 3-kinase Catalytic Subunit, Chain A, domain 4"/>
    <property type="match status" value="1"/>
</dbReference>
<name>A0AAV1XFA1_LUPLU</name>
<dbReference type="GO" id="GO:0046854">
    <property type="term" value="P:phosphatidylinositol phosphate biosynthetic process"/>
    <property type="evidence" value="ECO:0007669"/>
    <property type="project" value="InterPro"/>
</dbReference>
<dbReference type="GO" id="GO:0004430">
    <property type="term" value="F:1-phosphatidylinositol 4-kinase activity"/>
    <property type="evidence" value="ECO:0007669"/>
    <property type="project" value="TreeGrafter"/>
</dbReference>
<dbReference type="GO" id="GO:0048015">
    <property type="term" value="P:phosphatidylinositol-mediated signaling"/>
    <property type="evidence" value="ECO:0007669"/>
    <property type="project" value="TreeGrafter"/>
</dbReference>
<dbReference type="InterPro" id="IPR011009">
    <property type="entry name" value="Kinase-like_dom_sf"/>
</dbReference>
<dbReference type="PANTHER" id="PTHR10048:SF15">
    <property type="entry name" value="PHOSPHATIDYLINOSITOL 4-KINASE ALPHA"/>
    <property type="match status" value="1"/>
</dbReference>
<comment type="similarity">
    <text evidence="1">Belongs to the PI3/PI4-kinase family. Type III PI4K subfamily.</text>
</comment>
<proteinExistence type="inferred from homology"/>
<protein>
    <submittedName>
        <fullName evidence="2">Uncharacterized protein</fullName>
    </submittedName>
</protein>
<comment type="caution">
    <text evidence="2">The sequence shown here is derived from an EMBL/GenBank/DDBJ whole genome shotgun (WGS) entry which is preliminary data.</text>
</comment>
<gene>
    <name evidence="2" type="ORF">LLUT_LOCUS20914</name>
</gene>
<dbReference type="EMBL" id="CAXHTB010000014">
    <property type="protein sequence ID" value="CAL0319854.1"/>
    <property type="molecule type" value="Genomic_DNA"/>
</dbReference>
<reference evidence="2 3" key="1">
    <citation type="submission" date="2024-03" db="EMBL/GenBank/DDBJ databases">
        <authorList>
            <person name="Martinez-Hernandez J."/>
        </authorList>
    </citation>
    <scope>NUCLEOTIDE SEQUENCE [LARGE SCALE GENOMIC DNA]</scope>
</reference>
<dbReference type="Proteomes" id="UP001497480">
    <property type="component" value="Unassembled WGS sequence"/>
</dbReference>
<evidence type="ECO:0000313" key="2">
    <source>
        <dbReference type="EMBL" id="CAL0319854.1"/>
    </source>
</evidence>
<keyword evidence="3" id="KW-1185">Reference proteome</keyword>
<evidence type="ECO:0000313" key="3">
    <source>
        <dbReference type="Proteomes" id="UP001497480"/>
    </source>
</evidence>
<dbReference type="AlphaFoldDB" id="A0AAV1XFA1"/>
<dbReference type="InterPro" id="IPR015433">
    <property type="entry name" value="PI3/4_kinase"/>
</dbReference>
<dbReference type="SUPFAM" id="SSF56112">
    <property type="entry name" value="Protein kinase-like (PK-like)"/>
    <property type="match status" value="1"/>
</dbReference>
<accession>A0AAV1XFA1</accession>
<dbReference type="GO" id="GO:0005886">
    <property type="term" value="C:plasma membrane"/>
    <property type="evidence" value="ECO:0007669"/>
    <property type="project" value="TreeGrafter"/>
</dbReference>
<dbReference type="PANTHER" id="PTHR10048">
    <property type="entry name" value="PHOSPHATIDYLINOSITOL KINASE"/>
    <property type="match status" value="1"/>
</dbReference>
<sequence>MGRPARPFEMPIGKQGILGRHFRADRHIFHALPAQNMRACWRVTVDLAPKFIRDIGADKGETVPELGKDPNSGTVGDDCRQDDLALQVIALLRDLFEVVGLNVYLFTYGVLPTGPERKMGNLEGKKLKHL</sequence>
<dbReference type="GO" id="GO:0005737">
    <property type="term" value="C:cytoplasm"/>
    <property type="evidence" value="ECO:0007669"/>
    <property type="project" value="TreeGrafter"/>
</dbReference>
<organism evidence="2 3">
    <name type="scientific">Lupinus luteus</name>
    <name type="common">European yellow lupine</name>
    <dbReference type="NCBI Taxonomy" id="3873"/>
    <lineage>
        <taxon>Eukaryota</taxon>
        <taxon>Viridiplantae</taxon>
        <taxon>Streptophyta</taxon>
        <taxon>Embryophyta</taxon>
        <taxon>Tracheophyta</taxon>
        <taxon>Spermatophyta</taxon>
        <taxon>Magnoliopsida</taxon>
        <taxon>eudicotyledons</taxon>
        <taxon>Gunneridae</taxon>
        <taxon>Pentapetalae</taxon>
        <taxon>rosids</taxon>
        <taxon>fabids</taxon>
        <taxon>Fabales</taxon>
        <taxon>Fabaceae</taxon>
        <taxon>Papilionoideae</taxon>
        <taxon>50 kb inversion clade</taxon>
        <taxon>genistoids sensu lato</taxon>
        <taxon>core genistoids</taxon>
        <taxon>Genisteae</taxon>
        <taxon>Lupinus</taxon>
    </lineage>
</organism>